<dbReference type="Proteomes" id="UP000813444">
    <property type="component" value="Unassembled WGS sequence"/>
</dbReference>
<dbReference type="PANTHER" id="PTHR28234">
    <property type="entry name" value="NUCLEAR CONTROL OF ATPASE PROTEIN 2"/>
    <property type="match status" value="1"/>
</dbReference>
<evidence type="ECO:0000313" key="7">
    <source>
        <dbReference type="Proteomes" id="UP000813444"/>
    </source>
</evidence>
<dbReference type="OrthoDB" id="413313at2759"/>
<dbReference type="InterPro" id="IPR013946">
    <property type="entry name" value="NCA2-like"/>
</dbReference>
<dbReference type="GO" id="GO:0005741">
    <property type="term" value="C:mitochondrial outer membrane"/>
    <property type="evidence" value="ECO:0007669"/>
    <property type="project" value="TreeGrafter"/>
</dbReference>
<evidence type="ECO:0000256" key="5">
    <source>
        <dbReference type="ARBA" id="ARBA00023136"/>
    </source>
</evidence>
<accession>A0A8K0SXV8</accession>
<evidence type="ECO:0000313" key="6">
    <source>
        <dbReference type="EMBL" id="KAH7328115.1"/>
    </source>
</evidence>
<keyword evidence="2" id="KW-0812">Transmembrane</keyword>
<protein>
    <submittedName>
        <fullName evidence="6">ATP synthase regulation protein NCA2-domain-containing protein</fullName>
    </submittedName>
</protein>
<comment type="subcellular location">
    <subcellularLocation>
        <location evidence="1">Mitochondrion membrane</location>
        <topology evidence="1">Multi-pass membrane protein</topology>
    </subcellularLocation>
</comment>
<keyword evidence="3" id="KW-1133">Transmembrane helix</keyword>
<evidence type="ECO:0000256" key="4">
    <source>
        <dbReference type="ARBA" id="ARBA00023128"/>
    </source>
</evidence>
<sequence length="691" mass="78320">MSLVSDQVRHLDAYLDRLPVLSEASFEDTASQSGSGDDIGLHHNLAVAEVFSSPRLDKLLRIVRSLSTLSTSNALLTTQRIKSLLSQSGIPDAVVSVQEDDLPGPPFRDADSFDPSLGPDDGKLRASYETEIEWLLVGKATVQLYGVILKTFLDNIIPLSEGIWYWDDVLSSYTYSSLYTVQTSPIRFFAWSREVYSTSASRMRSLSVRESPAEFVDSTTLGLSRQWSRFYGIVRDSIRERSFANVQRKILSPVAYCRTEARRKQAQLKQLREIAASGLGILVDEGLQFAYDIEHPNLEDQFDLKGIVERSIALMDMVLKEASEPDVNIHDFEDKVFNGVQEDPDLSVQLDDVAANRPILLARRLIRIINRTLPEHLNAMKYHVQENGRPSPLVRYWLPVTVGLLSSSTVLRILVKRRADIVEWLTDFGVTVRDFWFNWIVEPTHKVIRTIRHDEASEIAILSRDSLKADRESLERMVVDFALDKPHFATDGSPLTEAHVAEIRAKVAEGDVTPVLRAYEKDLRNPFVGAIRGDLVRALLIQVQKTKVDLEVAMTGIDSLLKSQELVFGFVGLTPGLFVSFAIMRYLRDVAFGRSAERQSEKASRAVRIFRNVDRVLTEARPNENNVLSYKDHGLLLCELHVLRNLASKVMPRDVEREFLEDLDDLANMRGIQVQARALERIRWAYARWLK</sequence>
<proteinExistence type="predicted"/>
<dbReference type="PANTHER" id="PTHR28234:SF1">
    <property type="entry name" value="NUCLEAR CONTROL OF ATPASE PROTEIN 2"/>
    <property type="match status" value="1"/>
</dbReference>
<name>A0A8K0SXV8_9HYPO</name>
<keyword evidence="4" id="KW-0496">Mitochondrion</keyword>
<keyword evidence="7" id="KW-1185">Reference proteome</keyword>
<evidence type="ECO:0000256" key="3">
    <source>
        <dbReference type="ARBA" id="ARBA00022989"/>
    </source>
</evidence>
<gene>
    <name evidence="6" type="ORF">B0I35DRAFT_8809</name>
</gene>
<dbReference type="AlphaFoldDB" id="A0A8K0SXV8"/>
<dbReference type="Pfam" id="PF08637">
    <property type="entry name" value="NCA2"/>
    <property type="match status" value="1"/>
</dbReference>
<organism evidence="6 7">
    <name type="scientific">Stachybotrys elegans</name>
    <dbReference type="NCBI Taxonomy" id="80388"/>
    <lineage>
        <taxon>Eukaryota</taxon>
        <taxon>Fungi</taxon>
        <taxon>Dikarya</taxon>
        <taxon>Ascomycota</taxon>
        <taxon>Pezizomycotina</taxon>
        <taxon>Sordariomycetes</taxon>
        <taxon>Hypocreomycetidae</taxon>
        <taxon>Hypocreales</taxon>
        <taxon>Stachybotryaceae</taxon>
        <taxon>Stachybotrys</taxon>
    </lineage>
</organism>
<evidence type="ECO:0000256" key="1">
    <source>
        <dbReference type="ARBA" id="ARBA00004225"/>
    </source>
</evidence>
<dbReference type="EMBL" id="JAGPNK010000001">
    <property type="protein sequence ID" value="KAH7328115.1"/>
    <property type="molecule type" value="Genomic_DNA"/>
</dbReference>
<keyword evidence="5" id="KW-0472">Membrane</keyword>
<reference evidence="6" key="1">
    <citation type="journal article" date="2021" name="Nat. Commun.">
        <title>Genetic determinants of endophytism in the Arabidopsis root mycobiome.</title>
        <authorList>
            <person name="Mesny F."/>
            <person name="Miyauchi S."/>
            <person name="Thiergart T."/>
            <person name="Pickel B."/>
            <person name="Atanasova L."/>
            <person name="Karlsson M."/>
            <person name="Huettel B."/>
            <person name="Barry K.W."/>
            <person name="Haridas S."/>
            <person name="Chen C."/>
            <person name="Bauer D."/>
            <person name="Andreopoulos W."/>
            <person name="Pangilinan J."/>
            <person name="LaButti K."/>
            <person name="Riley R."/>
            <person name="Lipzen A."/>
            <person name="Clum A."/>
            <person name="Drula E."/>
            <person name="Henrissat B."/>
            <person name="Kohler A."/>
            <person name="Grigoriev I.V."/>
            <person name="Martin F.M."/>
            <person name="Hacquard S."/>
        </authorList>
    </citation>
    <scope>NUCLEOTIDE SEQUENCE</scope>
    <source>
        <strain evidence="6">MPI-CAGE-CH-0235</strain>
    </source>
</reference>
<evidence type="ECO:0000256" key="2">
    <source>
        <dbReference type="ARBA" id="ARBA00022692"/>
    </source>
</evidence>
<comment type="caution">
    <text evidence="6">The sequence shown here is derived from an EMBL/GenBank/DDBJ whole genome shotgun (WGS) entry which is preliminary data.</text>
</comment>